<feature type="domain" description="Peptidase S33 tripeptidyl aminopeptidase-like C-terminal" evidence="1">
    <location>
        <begin position="385"/>
        <end position="484"/>
    </location>
</feature>
<gene>
    <name evidence="2" type="ORF">G7Y89_g13790</name>
</gene>
<dbReference type="OrthoDB" id="425534at2759"/>
<dbReference type="AlphaFoldDB" id="A0A8H4R7K3"/>
<accession>A0A8H4R7K3</accession>
<sequence>MVGDWAEGRYLPSSTNLNWSPCDDGQKCAVLDVPLYYDHPNGTRARVPLTKYPASTKPYLGMVLYNPSGPGESAISRLDCWASRLMPIIGSNYDLVTWEPRGIEFSTPNTNCTLQPNSTAYLIPRTERRWEKITGSAGSFTSLRNFYDFAQKQGQYCEERTGGPNNAGQYMSTGVVVKDMLTILDAYAAHPDSKNTFVMMASDRVRRVILDGAVDADDYYSSVYLSNPRDTDAEFSSFFVYCHLAGPEHCDFYTGTLAYNIFTRFERLLARLDTQTSAIQGWANASAIATVLSAIRAEAFISSYSPRKEWTALANILVSFEKRAQDLKTKALAVPNDPQVASVATSREWRAAVFCTNTAGTLYGQTLEQMSPIALAQEQQSYVGGEVFNDLRVDCAGWPIKGMGTYRGSFGGPAKNPILFASSTRDPVTPQKNCLKAACIFEGAQCLIADGVGHITQSLFNKCTNAKINAYFQTGQLPGKDSFCPQEAGSWGVMIPGNMTVDEYADYDAIKAKFALSNATTASLASAATSTL</sequence>
<evidence type="ECO:0000313" key="3">
    <source>
        <dbReference type="Proteomes" id="UP000566819"/>
    </source>
</evidence>
<dbReference type="InterPro" id="IPR013595">
    <property type="entry name" value="Pept_S33_TAP-like_C"/>
</dbReference>
<evidence type="ECO:0000259" key="1">
    <source>
        <dbReference type="Pfam" id="PF08386"/>
    </source>
</evidence>
<dbReference type="EMBL" id="JAAMPI010001672">
    <property type="protein sequence ID" value="KAF4624383.1"/>
    <property type="molecule type" value="Genomic_DNA"/>
</dbReference>
<dbReference type="InterPro" id="IPR029058">
    <property type="entry name" value="AB_hydrolase_fold"/>
</dbReference>
<dbReference type="SUPFAM" id="SSF53474">
    <property type="entry name" value="alpha/beta-Hydrolases"/>
    <property type="match status" value="1"/>
</dbReference>
<name>A0A8H4R7K3_9HELO</name>
<comment type="caution">
    <text evidence="2">The sequence shown here is derived from an EMBL/GenBank/DDBJ whole genome shotgun (WGS) entry which is preliminary data.</text>
</comment>
<keyword evidence="3" id="KW-1185">Reference proteome</keyword>
<organism evidence="2 3">
    <name type="scientific">Cudoniella acicularis</name>
    <dbReference type="NCBI Taxonomy" id="354080"/>
    <lineage>
        <taxon>Eukaryota</taxon>
        <taxon>Fungi</taxon>
        <taxon>Dikarya</taxon>
        <taxon>Ascomycota</taxon>
        <taxon>Pezizomycotina</taxon>
        <taxon>Leotiomycetes</taxon>
        <taxon>Helotiales</taxon>
        <taxon>Tricladiaceae</taxon>
        <taxon>Cudoniella</taxon>
    </lineage>
</organism>
<reference evidence="2 3" key="1">
    <citation type="submission" date="2020-03" db="EMBL/GenBank/DDBJ databases">
        <title>Draft Genome Sequence of Cudoniella acicularis.</title>
        <authorList>
            <person name="Buettner E."/>
            <person name="Kellner H."/>
        </authorList>
    </citation>
    <scope>NUCLEOTIDE SEQUENCE [LARGE SCALE GENOMIC DNA]</scope>
    <source>
        <strain evidence="2 3">DSM 108380</strain>
    </source>
</reference>
<dbReference type="Pfam" id="PF08386">
    <property type="entry name" value="Abhydrolase_4"/>
    <property type="match status" value="1"/>
</dbReference>
<protein>
    <recommendedName>
        <fullName evidence="1">Peptidase S33 tripeptidyl aminopeptidase-like C-terminal domain-containing protein</fullName>
    </recommendedName>
</protein>
<dbReference type="Proteomes" id="UP000566819">
    <property type="component" value="Unassembled WGS sequence"/>
</dbReference>
<proteinExistence type="predicted"/>
<evidence type="ECO:0000313" key="2">
    <source>
        <dbReference type="EMBL" id="KAF4624383.1"/>
    </source>
</evidence>